<dbReference type="InterPro" id="IPR011083">
    <property type="entry name" value="Phage_tail_collar_dom"/>
</dbReference>
<dbReference type="AlphaFoldDB" id="L0H3J2"/>
<dbReference type="PATRIC" id="fig|765912.4.peg.3506"/>
<dbReference type="eggNOG" id="COG4675">
    <property type="taxonomic scope" value="Bacteria"/>
</dbReference>
<dbReference type="EMBL" id="CP003051">
    <property type="protein sequence ID" value="AGA92240.1"/>
    <property type="molecule type" value="Genomic_DNA"/>
</dbReference>
<name>L0H3J2_9GAMM</name>
<dbReference type="Gene3D" id="3.90.1340.10">
    <property type="entry name" value="Phage tail collar domain"/>
    <property type="match status" value="1"/>
</dbReference>
<accession>L0H3J2</accession>
<dbReference type="Pfam" id="PF07484">
    <property type="entry name" value="Collar"/>
    <property type="match status" value="1"/>
</dbReference>
<evidence type="ECO:0000313" key="3">
    <source>
        <dbReference type="Proteomes" id="UP000010816"/>
    </source>
</evidence>
<feature type="domain" description="Phage tail collar" evidence="1">
    <location>
        <begin position="7"/>
        <end position="63"/>
    </location>
</feature>
<proteinExistence type="predicted"/>
<evidence type="ECO:0000259" key="1">
    <source>
        <dbReference type="Pfam" id="PF07484"/>
    </source>
</evidence>
<dbReference type="RefSeq" id="WP_015282365.1">
    <property type="nucleotide sequence ID" value="NC_019940.1"/>
</dbReference>
<dbReference type="Proteomes" id="UP000010816">
    <property type="component" value="Chromosome"/>
</dbReference>
<protein>
    <submittedName>
        <fullName evidence="2">Microcystin-dependent protein</fullName>
    </submittedName>
</protein>
<keyword evidence="3" id="KW-1185">Reference proteome</keyword>
<dbReference type="STRING" id="765912.Thimo_3584"/>
<gene>
    <name evidence="2" type="ORF">Thimo_3584</name>
</gene>
<dbReference type="HOGENOM" id="CLU_087872_1_1_6"/>
<organism evidence="2 3">
    <name type="scientific">Thioflavicoccus mobilis 8321</name>
    <dbReference type="NCBI Taxonomy" id="765912"/>
    <lineage>
        <taxon>Bacteria</taxon>
        <taxon>Pseudomonadati</taxon>
        <taxon>Pseudomonadota</taxon>
        <taxon>Gammaproteobacteria</taxon>
        <taxon>Chromatiales</taxon>
        <taxon>Chromatiaceae</taxon>
        <taxon>Thioflavicoccus</taxon>
    </lineage>
</organism>
<reference evidence="2 3" key="1">
    <citation type="submission" date="2011-09" db="EMBL/GenBank/DDBJ databases">
        <title>Complete sequence of chromosome of Thioflavicoccus mobilis 8321.</title>
        <authorList>
            <consortium name="US DOE Joint Genome Institute"/>
            <person name="Lucas S."/>
            <person name="Han J."/>
            <person name="Lapidus A."/>
            <person name="Cheng J.-F."/>
            <person name="Goodwin L."/>
            <person name="Pitluck S."/>
            <person name="Peters L."/>
            <person name="Ovchinnikova G."/>
            <person name="Lu M."/>
            <person name="Detter J.C."/>
            <person name="Han C."/>
            <person name="Tapia R."/>
            <person name="Land M."/>
            <person name="Hauser L."/>
            <person name="Kyrpides N."/>
            <person name="Ivanova N."/>
            <person name="Pagani I."/>
            <person name="Vogl K."/>
            <person name="Liu Z."/>
            <person name="Imhoff J."/>
            <person name="Thiel V."/>
            <person name="Frigaard N.-U."/>
            <person name="Bryant D."/>
            <person name="Woyke T."/>
        </authorList>
    </citation>
    <scope>NUCLEOTIDE SEQUENCE [LARGE SCALE GENOMIC DNA]</scope>
    <source>
        <strain evidence="2 3">8321</strain>
    </source>
</reference>
<sequence length="181" mass="19294">MTEVFIGEILQFGFDWAPVDMAKCDGAEQQISQNQALYSLIGIQFGGDGRSTFALPDLRGRVPVGPGAYGVIQQGQAGGHETVTLTESNIGHSHPLRARDADGDWFIPIDHTGTGTGYVLANVGPNNNDMKPPAYGPATNLKPIAEGCISNAGNTQPHSNMQPYLVINFVIALSGLYPQRN</sequence>
<dbReference type="InterPro" id="IPR037053">
    <property type="entry name" value="Phage_tail_collar_dom_sf"/>
</dbReference>
<dbReference type="SUPFAM" id="SSF88874">
    <property type="entry name" value="Receptor-binding domain of short tail fibre protein gp12"/>
    <property type="match status" value="1"/>
</dbReference>
<evidence type="ECO:0000313" key="2">
    <source>
        <dbReference type="EMBL" id="AGA92240.1"/>
    </source>
</evidence>
<dbReference type="OrthoDB" id="9810174at2"/>
<dbReference type="KEGG" id="tmb:Thimo_3584"/>